<protein>
    <submittedName>
        <fullName evidence="5">Uncharacterized protein</fullName>
    </submittedName>
</protein>
<feature type="compositionally biased region" description="Low complexity" evidence="2">
    <location>
        <begin position="176"/>
        <end position="191"/>
    </location>
</feature>
<evidence type="ECO:0000313" key="6">
    <source>
        <dbReference type="Proteomes" id="UP000623129"/>
    </source>
</evidence>
<comment type="caution">
    <text evidence="5">The sequence shown here is derived from an EMBL/GenBank/DDBJ whole genome shotgun (WGS) entry which is preliminary data.</text>
</comment>
<feature type="compositionally biased region" description="Low complexity" evidence="2">
    <location>
        <begin position="522"/>
        <end position="538"/>
    </location>
</feature>
<feature type="compositionally biased region" description="Basic and acidic residues" evidence="2">
    <location>
        <begin position="38"/>
        <end position="58"/>
    </location>
</feature>
<dbReference type="Gene3D" id="2.60.40.2700">
    <property type="match status" value="1"/>
</dbReference>
<dbReference type="Pfam" id="PF23197">
    <property type="entry name" value="IG_AIR9"/>
    <property type="match status" value="1"/>
</dbReference>
<evidence type="ECO:0000256" key="1">
    <source>
        <dbReference type="SAM" id="Coils"/>
    </source>
</evidence>
<dbReference type="InterPro" id="IPR055474">
    <property type="entry name" value="DUF7046"/>
</dbReference>
<proteinExistence type="predicted"/>
<dbReference type="FunFam" id="2.60.40.2700:FF:000001">
    <property type="entry name" value="Transmembrane protein"/>
    <property type="match status" value="1"/>
</dbReference>
<dbReference type="OrthoDB" id="1937889at2759"/>
<dbReference type="GO" id="GO:0005886">
    <property type="term" value="C:plasma membrane"/>
    <property type="evidence" value="ECO:0007669"/>
    <property type="project" value="TreeGrafter"/>
</dbReference>
<feature type="compositionally biased region" description="Polar residues" evidence="2">
    <location>
        <begin position="109"/>
        <end position="122"/>
    </location>
</feature>
<reference evidence="5" key="1">
    <citation type="submission" date="2020-01" db="EMBL/GenBank/DDBJ databases">
        <title>Genome sequence of Kobresia littledalei, the first chromosome-level genome in the family Cyperaceae.</title>
        <authorList>
            <person name="Qu G."/>
        </authorList>
    </citation>
    <scope>NUCLEOTIDE SEQUENCE</scope>
    <source>
        <strain evidence="5">C.B.Clarke</strain>
        <tissue evidence="5">Leaf</tissue>
    </source>
</reference>
<organism evidence="5 6">
    <name type="scientific">Carex littledalei</name>
    <dbReference type="NCBI Taxonomy" id="544730"/>
    <lineage>
        <taxon>Eukaryota</taxon>
        <taxon>Viridiplantae</taxon>
        <taxon>Streptophyta</taxon>
        <taxon>Embryophyta</taxon>
        <taxon>Tracheophyta</taxon>
        <taxon>Spermatophyta</taxon>
        <taxon>Magnoliopsida</taxon>
        <taxon>Liliopsida</taxon>
        <taxon>Poales</taxon>
        <taxon>Cyperaceae</taxon>
        <taxon>Cyperoideae</taxon>
        <taxon>Cariceae</taxon>
        <taxon>Carex</taxon>
        <taxon>Carex subgen. Euthyceras</taxon>
    </lineage>
</organism>
<feature type="compositionally biased region" description="Polar residues" evidence="2">
    <location>
        <begin position="455"/>
        <end position="469"/>
    </location>
</feature>
<accession>A0A833QYS0</accession>
<feature type="region of interest" description="Disordered" evidence="2">
    <location>
        <begin position="109"/>
        <end position="215"/>
    </location>
</feature>
<evidence type="ECO:0000259" key="3">
    <source>
        <dbReference type="Pfam" id="PF23080"/>
    </source>
</evidence>
<dbReference type="PANTHER" id="PTHR31149">
    <property type="entry name" value="EXPRESSED PROTEIN"/>
    <property type="match status" value="1"/>
</dbReference>
<name>A0A833QYS0_9POAL</name>
<dbReference type="InterPro" id="IPR056284">
    <property type="entry name" value="AIR9-like_A9"/>
</dbReference>
<gene>
    <name evidence="5" type="ORF">FCM35_KLT06090</name>
</gene>
<keyword evidence="6" id="KW-1185">Reference proteome</keyword>
<feature type="compositionally biased region" description="Polar residues" evidence="2">
    <location>
        <begin position="204"/>
        <end position="215"/>
    </location>
</feature>
<keyword evidence="1" id="KW-0175">Coiled coil</keyword>
<feature type="domain" description="DUF7046" evidence="3">
    <location>
        <begin position="688"/>
        <end position="781"/>
    </location>
</feature>
<evidence type="ECO:0000259" key="4">
    <source>
        <dbReference type="Pfam" id="PF23197"/>
    </source>
</evidence>
<dbReference type="Proteomes" id="UP000623129">
    <property type="component" value="Unassembled WGS sequence"/>
</dbReference>
<evidence type="ECO:0000256" key="2">
    <source>
        <dbReference type="SAM" id="MobiDB-lite"/>
    </source>
</evidence>
<feature type="coiled-coil region" evidence="1">
    <location>
        <begin position="72"/>
        <end position="106"/>
    </location>
</feature>
<feature type="region of interest" description="Disordered" evidence="2">
    <location>
        <begin position="496"/>
        <end position="540"/>
    </location>
</feature>
<feature type="domain" description="AIR9-like A9" evidence="4">
    <location>
        <begin position="572"/>
        <end position="653"/>
    </location>
</feature>
<feature type="region of interest" description="Disordered" evidence="2">
    <location>
        <begin position="1"/>
        <end position="63"/>
    </location>
</feature>
<dbReference type="AlphaFoldDB" id="A0A833QYS0"/>
<feature type="compositionally biased region" description="Polar residues" evidence="2">
    <location>
        <begin position="130"/>
        <end position="161"/>
    </location>
</feature>
<feature type="coiled-coil region" evidence="1">
    <location>
        <begin position="223"/>
        <end position="250"/>
    </location>
</feature>
<sequence length="829" mass="92534">MGAYDPNPGKDDLTSAQRAPPTVESVPSLSRAPGVRNMVERFDDLSIRDMREGQRNDDDTSSDNLFQVMKAVEDAEATIKQQLEENNKLKEDLIRKTQELERVRLEASMRSNVVNTEPNNPAENRPTLDPTLQPSLAARQTTIDGDELSVQSGSGRVNNGGSKRHFRENTATDSGPQSRISTPSSRSLSPTRQRKEGDSDPRFNPSTQGLMPVSEGNSNLMWKQELIAKVRELEEEIAQLRKHLSDYSMKEAQILNEKYVLEKRIAYMRRVFDEQQQDLVDAASKALSYRQDIIEENIRLTYALQAAQQERSTFVSSLLSLLSEYNLQPAVTDAQSIVSSVKILFRHLQERLIITEEKLKESQYQIAPLQTDYSNNLAIPPASPSHGKALVSTQNTGLDIVPQHPYGHLQSPMSSPSVQPRSDWDTPGHPSRQHVGPTGPGPRNLEMDSMGRASPSGSRNQGVQESPSHPIQADPHVRFLEPKDHTLSFKDLARSTGTDLEDLEGPVGGPPQQLREPSAQWGSATSPSQSSATAGAGAEDQNAVYPYLPTVLEEPSSSFSEAAEDDPLPAIEGLRITGEAFPGRELQASGYSINGTTSCNFEWVRHHEDGSINYIDGAKQPCYLVTADDVDAYLAIEVQPLDEKKRKGELVKVFANDQKKITCDSEMQEQIKKNLSVGHISYDIELSARFMDIWEQAVLIIKREGYSIKCSGPRGVVVVEKFEQATSINIPYGRPVEFIIQTAQNVDHVLRTAENGMLRDSIVLTMRLFKMMAVEKKKAKKRGLFFKLNKRSKWRTEFAWYQSNEYVSDRIRSDRTAAIAYDVPLTQPS</sequence>
<dbReference type="EMBL" id="SWLB01000015">
    <property type="protein sequence ID" value="KAF3329012.1"/>
    <property type="molecule type" value="Genomic_DNA"/>
</dbReference>
<feature type="compositionally biased region" description="Polar residues" evidence="2">
    <location>
        <begin position="411"/>
        <end position="420"/>
    </location>
</feature>
<feature type="region of interest" description="Disordered" evidence="2">
    <location>
        <begin position="398"/>
        <end position="473"/>
    </location>
</feature>
<evidence type="ECO:0000313" key="5">
    <source>
        <dbReference type="EMBL" id="KAF3329012.1"/>
    </source>
</evidence>
<dbReference type="Pfam" id="PF23080">
    <property type="entry name" value="DUF7046"/>
    <property type="match status" value="1"/>
</dbReference>
<dbReference type="PANTHER" id="PTHR31149:SF10">
    <property type="entry name" value="OS05G0100900 PROTEIN"/>
    <property type="match status" value="1"/>
</dbReference>